<dbReference type="EMBL" id="CM037015">
    <property type="protein sequence ID" value="KAH7681731.1"/>
    <property type="molecule type" value="Genomic_DNA"/>
</dbReference>
<dbReference type="Proteomes" id="UP000827976">
    <property type="component" value="Chromosome 5"/>
</dbReference>
<organism evidence="1 2">
    <name type="scientific">Dioscorea alata</name>
    <name type="common">Purple yam</name>
    <dbReference type="NCBI Taxonomy" id="55571"/>
    <lineage>
        <taxon>Eukaryota</taxon>
        <taxon>Viridiplantae</taxon>
        <taxon>Streptophyta</taxon>
        <taxon>Embryophyta</taxon>
        <taxon>Tracheophyta</taxon>
        <taxon>Spermatophyta</taxon>
        <taxon>Magnoliopsida</taxon>
        <taxon>Liliopsida</taxon>
        <taxon>Dioscoreales</taxon>
        <taxon>Dioscoreaceae</taxon>
        <taxon>Dioscorea</taxon>
    </lineage>
</organism>
<evidence type="ECO:0000313" key="1">
    <source>
        <dbReference type="EMBL" id="KAH7681731.1"/>
    </source>
</evidence>
<protein>
    <submittedName>
        <fullName evidence="1">Ribonuclease H-like protein</fullName>
    </submittedName>
</protein>
<keyword evidence="2" id="KW-1185">Reference proteome</keyword>
<name>A0ACB7W2Q6_DIOAL</name>
<gene>
    <name evidence="1" type="ORF">IHE45_05G075900</name>
</gene>
<reference evidence="2" key="1">
    <citation type="journal article" date="2022" name="Nat. Commun.">
        <title>Chromosome evolution and the genetic basis of agronomically important traits in greater yam.</title>
        <authorList>
            <person name="Bredeson J.V."/>
            <person name="Lyons J.B."/>
            <person name="Oniyinde I.O."/>
            <person name="Okereke N.R."/>
            <person name="Kolade O."/>
            <person name="Nnabue I."/>
            <person name="Nwadili C.O."/>
            <person name="Hribova E."/>
            <person name="Parker M."/>
            <person name="Nwogha J."/>
            <person name="Shu S."/>
            <person name="Carlson J."/>
            <person name="Kariba R."/>
            <person name="Muthemba S."/>
            <person name="Knop K."/>
            <person name="Barton G.J."/>
            <person name="Sherwood A.V."/>
            <person name="Lopez-Montes A."/>
            <person name="Asiedu R."/>
            <person name="Jamnadass R."/>
            <person name="Muchugi A."/>
            <person name="Goodstein D."/>
            <person name="Egesi C.N."/>
            <person name="Featherston J."/>
            <person name="Asfaw A."/>
            <person name="Simpson G.G."/>
            <person name="Dolezel J."/>
            <person name="Hendre P.S."/>
            <person name="Van Deynze A."/>
            <person name="Kumar P.L."/>
            <person name="Obidiegwu J.E."/>
            <person name="Bhattacharjee R."/>
            <person name="Rokhsar D.S."/>
        </authorList>
    </citation>
    <scope>NUCLEOTIDE SEQUENCE [LARGE SCALE GENOMIC DNA]</scope>
    <source>
        <strain evidence="2">cv. TDa95/00328</strain>
    </source>
</reference>
<sequence>MLVLEDETYRTFVEGQPKAKEYLNKSIPFFDELRLVAGDDHATGDYARTIYHQFGATTLEEDNAPPPNAPVDCEPMDTGEQRHEALRSCASKSTARASRRPRNNGDNGASENIGDKLSELASSIKESKKKTWKEKLSDALWEMEGYDDNDMEMVFEKLINDKRQAENFYLRKLSLRKKWLDNFITSMRDASP</sequence>
<evidence type="ECO:0000313" key="2">
    <source>
        <dbReference type="Proteomes" id="UP000827976"/>
    </source>
</evidence>
<comment type="caution">
    <text evidence="1">The sequence shown here is derived from an EMBL/GenBank/DDBJ whole genome shotgun (WGS) entry which is preliminary data.</text>
</comment>
<proteinExistence type="predicted"/>
<accession>A0ACB7W2Q6</accession>